<dbReference type="InterPro" id="IPR032710">
    <property type="entry name" value="NTF2-like_dom_sf"/>
</dbReference>
<name>A0A6J6FU59_9ZZZZ</name>
<dbReference type="Pfam" id="PF12680">
    <property type="entry name" value="SnoaL_2"/>
    <property type="match status" value="1"/>
</dbReference>
<dbReference type="InterPro" id="IPR036388">
    <property type="entry name" value="WH-like_DNA-bd_sf"/>
</dbReference>
<evidence type="ECO:0000256" key="1">
    <source>
        <dbReference type="ARBA" id="ARBA00011344"/>
    </source>
</evidence>
<dbReference type="GO" id="GO:0003677">
    <property type="term" value="F:DNA binding"/>
    <property type="evidence" value="ECO:0007669"/>
    <property type="project" value="InterPro"/>
</dbReference>
<dbReference type="Pfam" id="PF08281">
    <property type="entry name" value="Sigma70_r4_2"/>
    <property type="match status" value="1"/>
</dbReference>
<sequence>MSTPRDDVWRAATFDAERARLTGLAYRLLGSLSDAEDVVQEAWIRWSRTDVDVVERPAAWLTTTVSRLGLDRLRARRRERTDYVGPWLPEPFVQPLGTTAQGTAGASADPADVAELADSLTTAFLLLLERLSPEERLVVLLADVFAEPFGSVADAVGRSPDATRQLAVRARRKLRDAAPAGPPGPRPRRTEQLAVATAFAAAVMDGDVDAVRALLHPDAVLTSDGGAHRRAARRPVVGPDRIARFLVNLRDRLPEGGQVDAVWVNDSPGLLVSVAGRPYLVHALEVSDGRVARQYLVLNPEKLAGVGRDVELS</sequence>
<feature type="domain" description="SnoaL-like" evidence="4">
    <location>
        <begin position="197"/>
        <end position="255"/>
    </location>
</feature>
<dbReference type="SUPFAM" id="SSF88659">
    <property type="entry name" value="Sigma3 and sigma4 domains of RNA polymerase sigma factors"/>
    <property type="match status" value="1"/>
</dbReference>
<dbReference type="PANTHER" id="PTHR30173:SF43">
    <property type="entry name" value="ECF RNA POLYMERASE SIGMA FACTOR SIGI-RELATED"/>
    <property type="match status" value="1"/>
</dbReference>
<dbReference type="PANTHER" id="PTHR30173">
    <property type="entry name" value="SIGMA 19 FACTOR"/>
    <property type="match status" value="1"/>
</dbReference>
<dbReference type="InterPro" id="IPR013324">
    <property type="entry name" value="RNA_pol_sigma_r3/r4-like"/>
</dbReference>
<dbReference type="GO" id="GO:0006352">
    <property type="term" value="P:DNA-templated transcription initiation"/>
    <property type="evidence" value="ECO:0007669"/>
    <property type="project" value="InterPro"/>
</dbReference>
<dbReference type="InterPro" id="IPR013325">
    <property type="entry name" value="RNA_pol_sigma_r2"/>
</dbReference>
<gene>
    <name evidence="5" type="ORF">UFOPK1493_03718</name>
</gene>
<dbReference type="SUPFAM" id="SSF54427">
    <property type="entry name" value="NTF2-like"/>
    <property type="match status" value="1"/>
</dbReference>
<comment type="subunit">
    <text evidence="1">Interacts transiently with the RNA polymerase catalytic core formed by RpoA, RpoB, RpoC and RpoZ (2 alpha, 1 beta, 1 beta' and 1 omega subunit) to form the RNA polymerase holoenzyme that can initiate transcription.</text>
</comment>
<dbReference type="InterPro" id="IPR007627">
    <property type="entry name" value="RNA_pol_sigma70_r2"/>
</dbReference>
<dbReference type="InterPro" id="IPR037401">
    <property type="entry name" value="SnoaL-like"/>
</dbReference>
<dbReference type="Gene3D" id="1.10.10.10">
    <property type="entry name" value="Winged helix-like DNA-binding domain superfamily/Winged helix DNA-binding domain"/>
    <property type="match status" value="1"/>
</dbReference>
<dbReference type="Pfam" id="PF04542">
    <property type="entry name" value="Sigma70_r2"/>
    <property type="match status" value="1"/>
</dbReference>
<dbReference type="InterPro" id="IPR052704">
    <property type="entry name" value="ECF_Sigma-70_Domain"/>
</dbReference>
<reference evidence="5" key="1">
    <citation type="submission" date="2020-05" db="EMBL/GenBank/DDBJ databases">
        <authorList>
            <person name="Chiriac C."/>
            <person name="Salcher M."/>
            <person name="Ghai R."/>
            <person name="Kavagutti S V."/>
        </authorList>
    </citation>
    <scope>NUCLEOTIDE SEQUENCE</scope>
</reference>
<dbReference type="Gene3D" id="1.10.1740.10">
    <property type="match status" value="1"/>
</dbReference>
<evidence type="ECO:0000313" key="5">
    <source>
        <dbReference type="EMBL" id="CAB4590534.1"/>
    </source>
</evidence>
<accession>A0A6J6FU59</accession>
<evidence type="ECO:0000259" key="2">
    <source>
        <dbReference type="Pfam" id="PF04542"/>
    </source>
</evidence>
<evidence type="ECO:0000259" key="4">
    <source>
        <dbReference type="Pfam" id="PF12680"/>
    </source>
</evidence>
<dbReference type="Gene3D" id="3.10.450.50">
    <property type="match status" value="1"/>
</dbReference>
<dbReference type="NCBIfam" id="NF007214">
    <property type="entry name" value="PRK09636.1"/>
    <property type="match status" value="1"/>
</dbReference>
<feature type="domain" description="RNA polymerase sigma-70 region 2" evidence="2">
    <location>
        <begin position="15"/>
        <end position="78"/>
    </location>
</feature>
<dbReference type="GO" id="GO:0016987">
    <property type="term" value="F:sigma factor activity"/>
    <property type="evidence" value="ECO:0007669"/>
    <property type="project" value="InterPro"/>
</dbReference>
<dbReference type="InterPro" id="IPR013249">
    <property type="entry name" value="RNA_pol_sigma70_r4_t2"/>
</dbReference>
<dbReference type="AlphaFoldDB" id="A0A6J6FU59"/>
<proteinExistence type="predicted"/>
<evidence type="ECO:0000259" key="3">
    <source>
        <dbReference type="Pfam" id="PF08281"/>
    </source>
</evidence>
<dbReference type="EMBL" id="CAEZSR010000227">
    <property type="protein sequence ID" value="CAB4590534.1"/>
    <property type="molecule type" value="Genomic_DNA"/>
</dbReference>
<organism evidence="5">
    <name type="scientific">freshwater metagenome</name>
    <dbReference type="NCBI Taxonomy" id="449393"/>
    <lineage>
        <taxon>unclassified sequences</taxon>
        <taxon>metagenomes</taxon>
        <taxon>ecological metagenomes</taxon>
    </lineage>
</organism>
<protein>
    <submittedName>
        <fullName evidence="5">Unannotated protein</fullName>
    </submittedName>
</protein>
<dbReference type="SUPFAM" id="SSF88946">
    <property type="entry name" value="Sigma2 domain of RNA polymerase sigma factors"/>
    <property type="match status" value="1"/>
</dbReference>
<feature type="domain" description="RNA polymerase sigma factor 70 region 4 type 2" evidence="3">
    <location>
        <begin position="123"/>
        <end position="174"/>
    </location>
</feature>